<feature type="non-terminal residue" evidence="2">
    <location>
        <position position="60"/>
    </location>
</feature>
<evidence type="ECO:0000313" key="3">
    <source>
        <dbReference type="Proteomes" id="UP000006196"/>
    </source>
</evidence>
<protein>
    <submittedName>
        <fullName evidence="2">Uncharacterized protein</fullName>
    </submittedName>
</protein>
<dbReference type="AlphaFoldDB" id="C0XRG1"/>
<evidence type="ECO:0000313" key="2">
    <source>
        <dbReference type="EMBL" id="EEI17174.1"/>
    </source>
</evidence>
<sequence length="60" mass="7187">MTTGEDAHGCDYFTLVFLLPQLCNSTLFALEGTIKCEKRRQRRRFRSRNRRLWKRGREPA</sequence>
<keyword evidence="3" id="KW-1185">Reference proteome</keyword>
<feature type="transmembrane region" description="Helical" evidence="1">
    <location>
        <begin position="12"/>
        <end position="34"/>
    </location>
</feature>
<organism evidence="2 3">
    <name type="scientific">Corynebacterium lipophiloflavum (strain ATCC 700352 / DSM 44291 / CCUG 37336 / JCM 10383 / DMMZ 1944)</name>
    <dbReference type="NCBI Taxonomy" id="525263"/>
    <lineage>
        <taxon>Bacteria</taxon>
        <taxon>Bacillati</taxon>
        <taxon>Actinomycetota</taxon>
        <taxon>Actinomycetes</taxon>
        <taxon>Mycobacteriales</taxon>
        <taxon>Corynebacteriaceae</taxon>
        <taxon>Corynebacterium</taxon>
    </lineage>
</organism>
<keyword evidence="1" id="KW-0812">Transmembrane</keyword>
<name>C0XRG1_CORLD</name>
<proteinExistence type="predicted"/>
<dbReference type="Proteomes" id="UP000006196">
    <property type="component" value="Unassembled WGS sequence"/>
</dbReference>
<comment type="caution">
    <text evidence="2">The sequence shown here is derived from an EMBL/GenBank/DDBJ whole genome shotgun (WGS) entry which is preliminary data.</text>
</comment>
<gene>
    <name evidence="2" type="ORF">HMPREF0298_1031</name>
</gene>
<dbReference type="HOGENOM" id="CLU_2966133_0_0_11"/>
<dbReference type="EMBL" id="ACHJ01000101">
    <property type="protein sequence ID" value="EEI17174.1"/>
    <property type="molecule type" value="Genomic_DNA"/>
</dbReference>
<reference evidence="2" key="1">
    <citation type="submission" date="2009-01" db="EMBL/GenBank/DDBJ databases">
        <authorList>
            <person name="Qin X."/>
            <person name="Bachman B."/>
            <person name="Battles P."/>
            <person name="Bell A."/>
            <person name="Bess C."/>
            <person name="Bickham C."/>
            <person name="Chaboub L."/>
            <person name="Chen D."/>
            <person name="Coyle M."/>
            <person name="Deiros D.R."/>
            <person name="Dinh H."/>
            <person name="Forbes L."/>
            <person name="Fowler G."/>
            <person name="Francisco L."/>
            <person name="Fu Q."/>
            <person name="Gubbala S."/>
            <person name="Hale W."/>
            <person name="Han Y."/>
            <person name="Hemphill L."/>
            <person name="Highlander S.K."/>
            <person name="Hirani K."/>
            <person name="Hogues M."/>
            <person name="Jackson L."/>
            <person name="Jakkamsetti A."/>
            <person name="Javaid M."/>
            <person name="Jiang H."/>
            <person name="Korchina V."/>
            <person name="Kovar C."/>
            <person name="Lara F."/>
            <person name="Lee S."/>
            <person name="Mata R."/>
            <person name="Mathew T."/>
            <person name="Moen C."/>
            <person name="Morales K."/>
            <person name="Munidasa M."/>
            <person name="Nazareth L."/>
            <person name="Ngo R."/>
            <person name="Nguyen L."/>
            <person name="Okwuonu G."/>
            <person name="Ongeri F."/>
            <person name="Patil S."/>
            <person name="Petrosino J."/>
            <person name="Pham C."/>
            <person name="Pham P."/>
            <person name="Pu L.-L."/>
            <person name="Puazo M."/>
            <person name="Raj R."/>
            <person name="Reid J."/>
            <person name="Rouhana J."/>
            <person name="Saada N."/>
            <person name="Shang Y."/>
            <person name="Simmons D."/>
            <person name="Thornton R."/>
            <person name="Warren J."/>
            <person name="Weissenberger G."/>
            <person name="Zhang J."/>
            <person name="Zhang L."/>
            <person name="Zhou C."/>
            <person name="Zhu D."/>
            <person name="Muzny D."/>
            <person name="Worley K."/>
            <person name="Gibbs R."/>
        </authorList>
    </citation>
    <scope>NUCLEOTIDE SEQUENCE [LARGE SCALE GENOMIC DNA]</scope>
    <source>
        <strain evidence="2">DSM 44291</strain>
    </source>
</reference>
<evidence type="ECO:0000256" key="1">
    <source>
        <dbReference type="SAM" id="Phobius"/>
    </source>
</evidence>
<keyword evidence="1" id="KW-0472">Membrane</keyword>
<accession>C0XRG1</accession>
<keyword evidence="1" id="KW-1133">Transmembrane helix</keyword>